<feature type="domain" description="Solute-binding protein family 5" evidence="4">
    <location>
        <begin position="122"/>
        <end position="524"/>
    </location>
</feature>
<dbReference type="GO" id="GO:1904680">
    <property type="term" value="F:peptide transmembrane transporter activity"/>
    <property type="evidence" value="ECO:0007669"/>
    <property type="project" value="TreeGrafter"/>
</dbReference>
<dbReference type="SUPFAM" id="SSF53850">
    <property type="entry name" value="Periplasmic binding protein-like II"/>
    <property type="match status" value="1"/>
</dbReference>
<reference evidence="5 6" key="1">
    <citation type="journal article" date="2018" name="Nat. Biotechnol.">
        <title>A standardized bacterial taxonomy based on genome phylogeny substantially revises the tree of life.</title>
        <authorList>
            <person name="Parks D.H."/>
            <person name="Chuvochina M."/>
            <person name="Waite D.W."/>
            <person name="Rinke C."/>
            <person name="Skarshewski A."/>
            <person name="Chaumeil P.A."/>
            <person name="Hugenholtz P."/>
        </authorList>
    </citation>
    <scope>NUCLEOTIDE SEQUENCE [LARGE SCALE GENOMIC DNA]</scope>
    <source>
        <strain evidence="5">UBA8739</strain>
    </source>
</reference>
<gene>
    <name evidence="5" type="ORF">DCK97_09435</name>
</gene>
<dbReference type="Gene3D" id="3.10.105.10">
    <property type="entry name" value="Dipeptide-binding Protein, Domain 3"/>
    <property type="match status" value="1"/>
</dbReference>
<dbReference type="GO" id="GO:0030288">
    <property type="term" value="C:outer membrane-bounded periplasmic space"/>
    <property type="evidence" value="ECO:0007669"/>
    <property type="project" value="TreeGrafter"/>
</dbReference>
<keyword evidence="3" id="KW-0732">Signal</keyword>
<evidence type="ECO:0000313" key="5">
    <source>
        <dbReference type="EMBL" id="HAE47628.1"/>
    </source>
</evidence>
<accession>A0A3B9IIS9</accession>
<dbReference type="CDD" id="cd08497">
    <property type="entry name" value="MbnE-like"/>
    <property type="match status" value="1"/>
</dbReference>
<dbReference type="GO" id="GO:0042884">
    <property type="term" value="P:microcin transport"/>
    <property type="evidence" value="ECO:0007669"/>
    <property type="project" value="TreeGrafter"/>
</dbReference>
<evidence type="ECO:0000256" key="3">
    <source>
        <dbReference type="ARBA" id="ARBA00022729"/>
    </source>
</evidence>
<dbReference type="PIRSF" id="PIRSF002741">
    <property type="entry name" value="MppA"/>
    <property type="match status" value="1"/>
</dbReference>
<proteinExistence type="inferred from homology"/>
<dbReference type="Proteomes" id="UP000257706">
    <property type="component" value="Unassembled WGS sequence"/>
</dbReference>
<dbReference type="PANTHER" id="PTHR30290:SF64">
    <property type="entry name" value="ABC TRANSPORTER PERIPLASMIC BINDING PROTEIN"/>
    <property type="match status" value="1"/>
</dbReference>
<dbReference type="InterPro" id="IPR030678">
    <property type="entry name" value="Peptide/Ni-bd"/>
</dbReference>
<evidence type="ECO:0000259" key="4">
    <source>
        <dbReference type="Pfam" id="PF00496"/>
    </source>
</evidence>
<comment type="subcellular location">
    <subcellularLocation>
        <location evidence="1">Periplasm</location>
    </subcellularLocation>
</comment>
<evidence type="ECO:0000256" key="2">
    <source>
        <dbReference type="ARBA" id="ARBA00005695"/>
    </source>
</evidence>
<organism evidence="5 6">
    <name type="scientific">Tistrella mobilis</name>
    <dbReference type="NCBI Taxonomy" id="171437"/>
    <lineage>
        <taxon>Bacteria</taxon>
        <taxon>Pseudomonadati</taxon>
        <taxon>Pseudomonadota</taxon>
        <taxon>Alphaproteobacteria</taxon>
        <taxon>Geminicoccales</taxon>
        <taxon>Geminicoccaceae</taxon>
        <taxon>Tistrella</taxon>
    </lineage>
</organism>
<comment type="caution">
    <text evidence="5">The sequence shown here is derived from an EMBL/GenBank/DDBJ whole genome shotgun (WGS) entry which is preliminary data.</text>
</comment>
<name>A0A3B9IIS9_9PROT</name>
<dbReference type="Pfam" id="PF00496">
    <property type="entry name" value="SBP_bac_5"/>
    <property type="match status" value="1"/>
</dbReference>
<dbReference type="EMBL" id="DMAI01000145">
    <property type="protein sequence ID" value="HAE47628.1"/>
    <property type="molecule type" value="Genomic_DNA"/>
</dbReference>
<dbReference type="InterPro" id="IPR039424">
    <property type="entry name" value="SBP_5"/>
</dbReference>
<evidence type="ECO:0000313" key="6">
    <source>
        <dbReference type="Proteomes" id="UP000257706"/>
    </source>
</evidence>
<comment type="similarity">
    <text evidence="2">Belongs to the bacterial solute-binding protein 5 family.</text>
</comment>
<protein>
    <recommendedName>
        <fullName evidence="4">Solute-binding protein family 5 domain-containing protein</fullName>
    </recommendedName>
</protein>
<dbReference type="GO" id="GO:0043190">
    <property type="term" value="C:ATP-binding cassette (ABC) transporter complex"/>
    <property type="evidence" value="ECO:0007669"/>
    <property type="project" value="InterPro"/>
</dbReference>
<dbReference type="AlphaFoldDB" id="A0A3B9IIS9"/>
<dbReference type="Gene3D" id="3.40.190.10">
    <property type="entry name" value="Periplasmic binding protein-like II"/>
    <property type="match status" value="1"/>
</dbReference>
<dbReference type="InterPro" id="IPR000914">
    <property type="entry name" value="SBP_5_dom"/>
</dbReference>
<sequence>MMAEQRMRGRGWRRPARVVLMLGGLLAGSIAAFTPVLSGQALAEPSHGISMYGDLKYPADFDHFAYAYPEAPKGGTLRSAARGTFDSLNPFALRGISAPVSLAFDTLTVQSLDEPFSEYGLIARTIDKAPDNSSVTFTIRPEARFHDGTPITAADVAATFDQLREKGHPTYRIYYAEVAGVDVLDDRTVRFRFANTKNRELALILGQLPVLPKAWLDTHDLGAGTLEPIPSSGPYRVARAEPGRTLVMERVKDYWARDLPVNVGRYNFDRIVTDYYRDDEVSVEAFKAGQYDLRVENSARRWATAYNMPEVESGKLKLDTIPHRLSTGMQGLVMNTRRPVFQDPAMRRAMQYVFDFEWSNKTLFYGAYTRTDSYFENSNMASSGIPEGAELALLEPYRDQLPADLFTRPYTVPKTDGSGANRAGLKTAYDILAKAGYEVKNGKLFAPDADAPVRMEFLIQDAAEERIVMPITRSLGRLGIEATVRQVDAAQYENRLQTFDFDIITEIWPQSQSPGNEQREFWGSEAADRPGSRNYAGIRNPVVDALIQKVIDAEDRQSLVTAVKALDRVLLWGDYVIPQFHLPAFRIVHWNKFGRPPVLPDYGIDLYTWWVDDALAARYGLR</sequence>
<evidence type="ECO:0000256" key="1">
    <source>
        <dbReference type="ARBA" id="ARBA00004418"/>
    </source>
</evidence>
<dbReference type="PANTHER" id="PTHR30290">
    <property type="entry name" value="PERIPLASMIC BINDING COMPONENT OF ABC TRANSPORTER"/>
    <property type="match status" value="1"/>
</dbReference>
<dbReference type="GO" id="GO:0015833">
    <property type="term" value="P:peptide transport"/>
    <property type="evidence" value="ECO:0007669"/>
    <property type="project" value="TreeGrafter"/>
</dbReference>